<dbReference type="EMBL" id="JADCUA010000009">
    <property type="protein sequence ID" value="KAH9837067.1"/>
    <property type="molecule type" value="Genomic_DNA"/>
</dbReference>
<comment type="caution">
    <text evidence="2">The sequence shown here is derived from an EMBL/GenBank/DDBJ whole genome shotgun (WGS) entry which is preliminary data.</text>
</comment>
<proteinExistence type="predicted"/>
<feature type="compositionally biased region" description="Polar residues" evidence="1">
    <location>
        <begin position="416"/>
        <end position="430"/>
    </location>
</feature>
<dbReference type="GeneID" id="72009676"/>
<feature type="compositionally biased region" description="Polar residues" evidence="1">
    <location>
        <begin position="268"/>
        <end position="280"/>
    </location>
</feature>
<feature type="compositionally biased region" description="Basic and acidic residues" evidence="1">
    <location>
        <begin position="543"/>
        <end position="556"/>
    </location>
</feature>
<name>A0ABQ8KGY9_9APHY</name>
<dbReference type="InterPro" id="IPR034586">
    <property type="entry name" value="Bfa1/Byr4"/>
</dbReference>
<dbReference type="PANTHER" id="PTHR35140:SF1">
    <property type="entry name" value="MITOTIC CHECK POINT PROTEIN BFA1"/>
    <property type="match status" value="1"/>
</dbReference>
<organism evidence="2 3">
    <name type="scientific">Rhodofomes roseus</name>
    <dbReference type="NCBI Taxonomy" id="34475"/>
    <lineage>
        <taxon>Eukaryota</taxon>
        <taxon>Fungi</taxon>
        <taxon>Dikarya</taxon>
        <taxon>Basidiomycota</taxon>
        <taxon>Agaricomycotina</taxon>
        <taxon>Agaricomycetes</taxon>
        <taxon>Polyporales</taxon>
        <taxon>Rhodofomes</taxon>
    </lineage>
</organism>
<feature type="region of interest" description="Disordered" evidence="1">
    <location>
        <begin position="774"/>
        <end position="815"/>
    </location>
</feature>
<evidence type="ECO:0000256" key="1">
    <source>
        <dbReference type="SAM" id="MobiDB-lite"/>
    </source>
</evidence>
<feature type="compositionally biased region" description="Low complexity" evidence="1">
    <location>
        <begin position="157"/>
        <end position="168"/>
    </location>
</feature>
<dbReference type="PANTHER" id="PTHR35140">
    <property type="entry name" value="MITOTIC CHECK POINT PROTEIN BFA1"/>
    <property type="match status" value="1"/>
</dbReference>
<dbReference type="RefSeq" id="XP_047779236.1">
    <property type="nucleotide sequence ID" value="XM_047928944.1"/>
</dbReference>
<accession>A0ABQ8KGY9</accession>
<gene>
    <name evidence="2" type="ORF">C8Q71DRAFT_907117</name>
</gene>
<protein>
    <submittedName>
        <fullName evidence="2">Uncharacterized protein</fullName>
    </submittedName>
</protein>
<sequence length="871" mass="93552">MTAIPAPSIVLSKEEWPEADFDFPDGDPIHASDAEDDKDDADEDWDVEMDLGKTGGAKAQSVLDGIAARAESSRKSSQMFTIRPPLPTPPDDEDEEGVSTIKVAALPKASTRPPPPAIDEDFEDDFALPSELTQLSLRPISHRSSKASLEWGDRDQTSSSQSSDAYSTLGFADNASSSNYTSASLPETETEDEDEDEDGELDGLVIPTGLFETQSGGKKLAKILEIKKKTAFTDERVKVANLDPEDDFEMGLVIDNDVELSPSRLLITKTTNRATPGNRSRSAPPRPATTVRPPSRLKSDRAKSPNNPPISSASQLRKIGTPPSPPSRPGQPIRSQTYSQALAAGPTSPVSFLTPKPGSLRVQKSHSGLKPTTSPSSAHKLGRKASLPSLSESTHNAEASGSGSGSSAMPAGYNAPTASSRAKVQTNSASRIYGLEYTVPPTRPSTPSSNPVALRLTMPTSSSRLKSRTPISSVFPTPTSAVAPRSQSPLPPPRPPSASSMKSRLGHSQTKSLPLPAPKVMKRPKRQRTYGDGAELDGFDDLPLDRDKEEHYRVEPKGYGNRVPGATYAKAASSNLADSTSGKGTLRRKGKRELSSSSYELSKGAPPAKTLKRTGRIDFPSKPEPTSAAMLSKHSEELNVKKRRTLSSPSAVQTRRKPTLIRNLGGTGAPKVVGEMKWNPSTLRWEGNDQALRDFDSAVGSSTRPALITHLTGSSMGSPVSSFAAGARVVGTMIFDPSRMCWISTLPPDEEEPDVFADLADDEDEDDWEAKGGTIRASQQPSAASSEATRTQPPSPARSHSRTRSGSESDRGSRASMVCDVDASFADNCRVAQERHRAEMKGWLSLTRTDPSGEPDRTYLYEIRALACRQY</sequence>
<feature type="compositionally biased region" description="Polar residues" evidence="1">
    <location>
        <begin position="174"/>
        <end position="185"/>
    </location>
</feature>
<dbReference type="Proteomes" id="UP000814176">
    <property type="component" value="Unassembled WGS sequence"/>
</dbReference>
<reference evidence="2 3" key="1">
    <citation type="journal article" date="2021" name="Environ. Microbiol.">
        <title>Gene family expansions and transcriptome signatures uncover fungal adaptations to wood decay.</title>
        <authorList>
            <person name="Hage H."/>
            <person name="Miyauchi S."/>
            <person name="Viragh M."/>
            <person name="Drula E."/>
            <person name="Min B."/>
            <person name="Chaduli D."/>
            <person name="Navarro D."/>
            <person name="Favel A."/>
            <person name="Norest M."/>
            <person name="Lesage-Meessen L."/>
            <person name="Balint B."/>
            <person name="Merenyi Z."/>
            <person name="de Eugenio L."/>
            <person name="Morin E."/>
            <person name="Martinez A.T."/>
            <person name="Baldrian P."/>
            <person name="Stursova M."/>
            <person name="Martinez M.J."/>
            <person name="Novotny C."/>
            <person name="Magnuson J.K."/>
            <person name="Spatafora J.W."/>
            <person name="Maurice S."/>
            <person name="Pangilinan J."/>
            <person name="Andreopoulos W."/>
            <person name="LaButti K."/>
            <person name="Hundley H."/>
            <person name="Na H."/>
            <person name="Kuo A."/>
            <person name="Barry K."/>
            <person name="Lipzen A."/>
            <person name="Henrissat B."/>
            <person name="Riley R."/>
            <person name="Ahrendt S."/>
            <person name="Nagy L.G."/>
            <person name="Grigoriev I.V."/>
            <person name="Martin F."/>
            <person name="Rosso M.N."/>
        </authorList>
    </citation>
    <scope>NUCLEOTIDE SEQUENCE [LARGE SCALE GENOMIC DNA]</scope>
    <source>
        <strain evidence="2 3">CIRM-BRFM 1785</strain>
    </source>
</reference>
<feature type="compositionally biased region" description="Polar residues" evidence="1">
    <location>
        <begin position="458"/>
        <end position="480"/>
    </location>
</feature>
<feature type="region of interest" description="Disordered" evidence="1">
    <location>
        <begin position="1"/>
        <end position="46"/>
    </location>
</feature>
<feature type="compositionally biased region" description="Polar residues" evidence="1">
    <location>
        <begin position="388"/>
        <end position="399"/>
    </location>
</feature>
<feature type="compositionally biased region" description="Acidic residues" evidence="1">
    <location>
        <begin position="188"/>
        <end position="201"/>
    </location>
</feature>
<feature type="compositionally biased region" description="Low complexity" evidence="1">
    <location>
        <begin position="777"/>
        <end position="788"/>
    </location>
</feature>
<evidence type="ECO:0000313" key="2">
    <source>
        <dbReference type="EMBL" id="KAH9837067.1"/>
    </source>
</evidence>
<feature type="compositionally biased region" description="Acidic residues" evidence="1">
    <location>
        <begin position="34"/>
        <end position="46"/>
    </location>
</feature>
<feature type="region of interest" description="Disordered" evidence="1">
    <location>
        <begin position="265"/>
        <end position="635"/>
    </location>
</feature>
<evidence type="ECO:0000313" key="3">
    <source>
        <dbReference type="Proteomes" id="UP000814176"/>
    </source>
</evidence>
<feature type="region of interest" description="Disordered" evidence="1">
    <location>
        <begin position="73"/>
        <end position="207"/>
    </location>
</feature>
<feature type="compositionally biased region" description="Polar residues" evidence="1">
    <location>
        <begin position="572"/>
        <end position="583"/>
    </location>
</feature>
<keyword evidence="3" id="KW-1185">Reference proteome</keyword>